<gene>
    <name evidence="6" type="ORF">TTHERM_00105640</name>
</gene>
<dbReference type="OMA" id="WLATINS"/>
<dbReference type="Pfam" id="PF00149">
    <property type="entry name" value="Metallophos"/>
    <property type="match status" value="1"/>
</dbReference>
<dbReference type="HOGENOM" id="CLU_005854_7_2_1"/>
<dbReference type="PANTHER" id="PTHR11575:SF48">
    <property type="entry name" value="5'-NUCLEOTIDASE"/>
    <property type="match status" value="1"/>
</dbReference>
<evidence type="ECO:0000256" key="2">
    <source>
        <dbReference type="ARBA" id="ARBA00022729"/>
    </source>
</evidence>
<name>Q234D4_TETTS</name>
<organism evidence="6 7">
    <name type="scientific">Tetrahymena thermophila (strain SB210)</name>
    <dbReference type="NCBI Taxonomy" id="312017"/>
    <lineage>
        <taxon>Eukaryota</taxon>
        <taxon>Sar</taxon>
        <taxon>Alveolata</taxon>
        <taxon>Ciliophora</taxon>
        <taxon>Intramacronucleata</taxon>
        <taxon>Oligohymenophorea</taxon>
        <taxon>Hymenostomatida</taxon>
        <taxon>Tetrahymenina</taxon>
        <taxon>Tetrahymenidae</taxon>
        <taxon>Tetrahymena</taxon>
    </lineage>
</organism>
<evidence type="ECO:0000313" key="6">
    <source>
        <dbReference type="EMBL" id="EAR92069.1"/>
    </source>
</evidence>
<dbReference type="InterPro" id="IPR036907">
    <property type="entry name" value="5'-Nucleotdase_C_sf"/>
</dbReference>
<keyword evidence="3" id="KW-0378">Hydrolase</keyword>
<dbReference type="GO" id="GO:0009166">
    <property type="term" value="P:nucleotide catabolic process"/>
    <property type="evidence" value="ECO:0007669"/>
    <property type="project" value="InterPro"/>
</dbReference>
<dbReference type="InterPro" id="IPR006179">
    <property type="entry name" value="5_nucleotidase/apyrase"/>
</dbReference>
<dbReference type="InterPro" id="IPR041821">
    <property type="entry name" value="CG11883_N"/>
</dbReference>
<dbReference type="EMBL" id="GG662767">
    <property type="protein sequence ID" value="EAR92069.1"/>
    <property type="molecule type" value="Genomic_DNA"/>
</dbReference>
<dbReference type="CDD" id="cd07406">
    <property type="entry name" value="MPP_CG11883_N"/>
    <property type="match status" value="1"/>
</dbReference>
<dbReference type="RefSeq" id="XP_001012314.1">
    <property type="nucleotide sequence ID" value="XM_001012314.1"/>
</dbReference>
<comment type="similarity">
    <text evidence="1 3">Belongs to the 5'-nucleotidase family.</text>
</comment>
<reference evidence="7" key="1">
    <citation type="journal article" date="2006" name="PLoS Biol.">
        <title>Macronuclear genome sequence of the ciliate Tetrahymena thermophila, a model eukaryote.</title>
        <authorList>
            <person name="Eisen J.A."/>
            <person name="Coyne R.S."/>
            <person name="Wu M."/>
            <person name="Wu D."/>
            <person name="Thiagarajan M."/>
            <person name="Wortman J.R."/>
            <person name="Badger J.H."/>
            <person name="Ren Q."/>
            <person name="Amedeo P."/>
            <person name="Jones K.M."/>
            <person name="Tallon L.J."/>
            <person name="Delcher A.L."/>
            <person name="Salzberg S.L."/>
            <person name="Silva J.C."/>
            <person name="Haas B.J."/>
            <person name="Majoros W.H."/>
            <person name="Farzad M."/>
            <person name="Carlton J.M."/>
            <person name="Smith R.K. Jr."/>
            <person name="Garg J."/>
            <person name="Pearlman R.E."/>
            <person name="Karrer K.M."/>
            <person name="Sun L."/>
            <person name="Manning G."/>
            <person name="Elde N.C."/>
            <person name="Turkewitz A.P."/>
            <person name="Asai D.J."/>
            <person name="Wilkes D.E."/>
            <person name="Wang Y."/>
            <person name="Cai H."/>
            <person name="Collins K."/>
            <person name="Stewart B.A."/>
            <person name="Lee S.R."/>
            <person name="Wilamowska K."/>
            <person name="Weinberg Z."/>
            <person name="Ruzzo W.L."/>
            <person name="Wloga D."/>
            <person name="Gaertig J."/>
            <person name="Frankel J."/>
            <person name="Tsao C.-C."/>
            <person name="Gorovsky M.A."/>
            <person name="Keeling P.J."/>
            <person name="Waller R.F."/>
            <person name="Patron N.J."/>
            <person name="Cherry J.M."/>
            <person name="Stover N.A."/>
            <person name="Krieger C.J."/>
            <person name="del Toro C."/>
            <person name="Ryder H.F."/>
            <person name="Williamson S.C."/>
            <person name="Barbeau R.A."/>
            <person name="Hamilton E.P."/>
            <person name="Orias E."/>
        </authorList>
    </citation>
    <scope>NUCLEOTIDE SEQUENCE [LARGE SCALE GENOMIC DNA]</scope>
    <source>
        <strain evidence="7">SB210</strain>
    </source>
</reference>
<proteinExistence type="inferred from homology"/>
<protein>
    <submittedName>
        <fullName evidence="6">Ser thr protein phosphatase family protein, putative</fullName>
    </submittedName>
</protein>
<dbReference type="STRING" id="312017.Q234D4"/>
<feature type="domain" description="5'-Nucleotidase C-terminal" evidence="5">
    <location>
        <begin position="319"/>
        <end position="463"/>
    </location>
</feature>
<dbReference type="GO" id="GO:0000166">
    <property type="term" value="F:nucleotide binding"/>
    <property type="evidence" value="ECO:0007669"/>
    <property type="project" value="UniProtKB-KW"/>
</dbReference>
<evidence type="ECO:0000256" key="1">
    <source>
        <dbReference type="ARBA" id="ARBA00006654"/>
    </source>
</evidence>
<keyword evidence="3" id="KW-0547">Nucleotide-binding</keyword>
<dbReference type="AlphaFoldDB" id="Q234D4"/>
<dbReference type="KEGG" id="tet:TTHERM_00105640"/>
<dbReference type="OrthoDB" id="10252235at2759"/>
<dbReference type="Pfam" id="PF02872">
    <property type="entry name" value="5_nucleotid_C"/>
    <property type="match status" value="1"/>
</dbReference>
<dbReference type="SUPFAM" id="SSF56300">
    <property type="entry name" value="Metallo-dependent phosphatases"/>
    <property type="match status" value="1"/>
</dbReference>
<dbReference type="InterPro" id="IPR004843">
    <property type="entry name" value="Calcineurin-like_PHP"/>
</dbReference>
<dbReference type="Proteomes" id="UP000009168">
    <property type="component" value="Unassembled WGS sequence"/>
</dbReference>
<accession>Q234D4</accession>
<dbReference type="PANTHER" id="PTHR11575">
    <property type="entry name" value="5'-NUCLEOTIDASE-RELATED"/>
    <property type="match status" value="1"/>
</dbReference>
<dbReference type="GO" id="GO:0016787">
    <property type="term" value="F:hydrolase activity"/>
    <property type="evidence" value="ECO:0007669"/>
    <property type="project" value="UniProtKB-KW"/>
</dbReference>
<keyword evidence="7" id="KW-1185">Reference proteome</keyword>
<keyword evidence="2" id="KW-0732">Signal</keyword>
<dbReference type="InterPro" id="IPR008334">
    <property type="entry name" value="5'-Nucleotdase_C"/>
</dbReference>
<dbReference type="InParanoid" id="Q234D4"/>
<dbReference type="GeneID" id="7828175"/>
<dbReference type="InterPro" id="IPR029052">
    <property type="entry name" value="Metallo-depent_PP-like"/>
</dbReference>
<sequence>MDKVKQFSIFHFNDVYEIEASTVEPVGGAARFVTVCKQFKKEKGDQGLVLFSGDLFSPSTLSVLYKGEQMIEPINACSVDVACVGNHEFDFNLETIQNRFKRCNFPWLCSNIFNIRTSGILADNHAYYIEERAGVRIGIMGLAESDWLNTITEIDMSIVRYEDFVKCAKQLIEVLKKEHGCEMIIALTHMRVPNDKLLAQEVPEIDLILGGHDHIVIDELVNQSLFIKSGTDFKDYSILDIEVGDFSSVPQAQREQLMKEKVYIIKNKYKINLKFHNVTKDIEEDEQIKKHVDFYIAKSRDEMQKVIGYSFEPLDTRFSVLRTEETNFGNFYADVIRKEVQADVTIVNSGTIRSDCIFPEGEVNYALLNKALPFPDIIVVQELTGAHILQALENGVSKWPNFDGRFPLISGIRFTFDGRKPPGERVLKDEVYIGDNLIDLNKKYSAATKQFVSLGKDGYDMFQGRPYILAFENGLPHLQIMISFFKSLETKESLKSNSNLASKFSEIQKVAFNMDDEEELPPVMQPQVIRRRSSIISQNTPSLNNIKVMRSLKRKQSRIEKVDNSGLVSGIKVHDDQAYIVIAPKCDGRIRIIK</sequence>
<dbReference type="Gene3D" id="3.90.780.10">
    <property type="entry name" value="5'-Nucleotidase, C-terminal domain"/>
    <property type="match status" value="1"/>
</dbReference>
<dbReference type="SUPFAM" id="SSF55816">
    <property type="entry name" value="5'-nucleotidase (syn. UDP-sugar hydrolase), C-terminal domain"/>
    <property type="match status" value="1"/>
</dbReference>
<evidence type="ECO:0000313" key="7">
    <source>
        <dbReference type="Proteomes" id="UP000009168"/>
    </source>
</evidence>
<feature type="domain" description="Calcineurin-like phosphoesterase" evidence="4">
    <location>
        <begin position="8"/>
        <end position="215"/>
    </location>
</feature>
<evidence type="ECO:0000259" key="5">
    <source>
        <dbReference type="Pfam" id="PF02872"/>
    </source>
</evidence>
<dbReference type="eggNOG" id="KOG4419">
    <property type="taxonomic scope" value="Eukaryota"/>
</dbReference>
<evidence type="ECO:0000259" key="4">
    <source>
        <dbReference type="Pfam" id="PF00149"/>
    </source>
</evidence>
<dbReference type="PRINTS" id="PR01607">
    <property type="entry name" value="APYRASEFAMLY"/>
</dbReference>
<evidence type="ECO:0000256" key="3">
    <source>
        <dbReference type="RuleBase" id="RU362119"/>
    </source>
</evidence>
<dbReference type="Gene3D" id="3.60.21.10">
    <property type="match status" value="1"/>
</dbReference>